<evidence type="ECO:0000313" key="3">
    <source>
        <dbReference type="EMBL" id="SOE48117.1"/>
    </source>
</evidence>
<accession>A0A1C3K816</accession>
<sequence>MTIDYSHLVTAEHKLTSARAAASALIQAWRDGEERIGVVFDHDGRMWDGDDASLARLQGAIGGGLGAVPDFFWTDHDNEDVPMDGEALDALLVAMQSARAQRGFEIHQRQRAMKEAVATMSTADLAAFTPGW</sequence>
<feature type="domain" description="DUF4376" evidence="1">
    <location>
        <begin position="18"/>
        <end position="123"/>
    </location>
</feature>
<dbReference type="RefSeq" id="WP_067759295.1">
    <property type="nucleotide sequence ID" value="NZ_LT907988.1"/>
</dbReference>
<dbReference type="EMBL" id="FLRC01000054">
    <property type="protein sequence ID" value="SBT27535.1"/>
    <property type="molecule type" value="Genomic_DNA"/>
</dbReference>
<name>A0A1C3K816_9BURK</name>
<evidence type="ECO:0000259" key="1">
    <source>
        <dbReference type="Pfam" id="PF14301"/>
    </source>
</evidence>
<dbReference type="AlphaFoldDB" id="A0A1C3K816"/>
<keyword evidence="4" id="KW-1185">Reference proteome</keyword>
<dbReference type="KEGG" id="odi:ODI_R1245"/>
<reference evidence="3 4" key="2">
    <citation type="submission" date="2017-08" db="EMBL/GenBank/DDBJ databases">
        <authorList>
            <person name="de Groot N.N."/>
        </authorList>
    </citation>
    <scope>NUCLEOTIDE SEQUENCE [LARGE SCALE GENOMIC DNA]</scope>
    <source>
        <strain evidence="3">Orrdi1</strain>
    </source>
</reference>
<reference evidence="2 4" key="1">
    <citation type="submission" date="2016-06" db="EMBL/GenBank/DDBJ databases">
        <authorList>
            <person name="Kjaerup R.B."/>
            <person name="Dalgaard T.S."/>
            <person name="Juul-Madsen H.R."/>
        </authorList>
    </citation>
    <scope>NUCLEOTIDE SEQUENCE [LARGE SCALE GENOMIC DNA]</scope>
    <source>
        <strain evidence="2">Orrdi1</strain>
    </source>
</reference>
<proteinExistence type="predicted"/>
<protein>
    <recommendedName>
        <fullName evidence="1">DUF4376 domain-containing protein</fullName>
    </recommendedName>
</protein>
<organism evidence="2 4">
    <name type="scientific">Orrella dioscoreae</name>
    <dbReference type="NCBI Taxonomy" id="1851544"/>
    <lineage>
        <taxon>Bacteria</taxon>
        <taxon>Pseudomonadati</taxon>
        <taxon>Pseudomonadota</taxon>
        <taxon>Betaproteobacteria</taxon>
        <taxon>Burkholderiales</taxon>
        <taxon>Alcaligenaceae</taxon>
        <taxon>Orrella</taxon>
    </lineage>
</organism>
<dbReference type="EMBL" id="LT907988">
    <property type="protein sequence ID" value="SOE48117.1"/>
    <property type="molecule type" value="Genomic_DNA"/>
</dbReference>
<dbReference type="Pfam" id="PF14301">
    <property type="entry name" value="DUF4376"/>
    <property type="match status" value="1"/>
</dbReference>
<evidence type="ECO:0000313" key="4">
    <source>
        <dbReference type="Proteomes" id="UP000078558"/>
    </source>
</evidence>
<dbReference type="OrthoDB" id="8690176at2"/>
<dbReference type="STRING" id="1851544.ODI_02437"/>
<evidence type="ECO:0000313" key="2">
    <source>
        <dbReference type="EMBL" id="SBT27535.1"/>
    </source>
</evidence>
<gene>
    <name evidence="2" type="ORF">ODI_02437</name>
    <name evidence="3" type="ORF">ODI_R1245</name>
</gene>
<dbReference type="Proteomes" id="UP000078558">
    <property type="component" value="Chromosome I"/>
</dbReference>
<dbReference type="InterPro" id="IPR025484">
    <property type="entry name" value="DUF4376"/>
</dbReference>